<evidence type="ECO:0000256" key="3">
    <source>
        <dbReference type="ARBA" id="ARBA00022692"/>
    </source>
</evidence>
<dbReference type="InterPro" id="IPR051717">
    <property type="entry name" value="MFS_MFSD6"/>
</dbReference>
<reference evidence="9 10" key="1">
    <citation type="submission" date="2023-03" db="EMBL/GenBank/DDBJ databases">
        <title>High-quality genome of Scylla paramamosain provides insights in environmental adaptation.</title>
        <authorList>
            <person name="Zhang L."/>
        </authorList>
    </citation>
    <scope>NUCLEOTIDE SEQUENCE [LARGE SCALE GENOMIC DNA]</scope>
    <source>
        <strain evidence="9">LZ_2023a</strain>
        <tissue evidence="9">Muscle</tissue>
    </source>
</reference>
<feature type="compositionally biased region" description="Basic and acidic residues" evidence="6">
    <location>
        <begin position="472"/>
        <end position="481"/>
    </location>
</feature>
<dbReference type="InterPro" id="IPR036259">
    <property type="entry name" value="MFS_trans_sf"/>
</dbReference>
<feature type="compositionally biased region" description="Basic and acidic residues" evidence="6">
    <location>
        <begin position="418"/>
        <end position="438"/>
    </location>
</feature>
<feature type="compositionally biased region" description="Basic and acidic residues" evidence="6">
    <location>
        <begin position="854"/>
        <end position="870"/>
    </location>
</feature>
<feature type="transmembrane region" description="Helical" evidence="7">
    <location>
        <begin position="1575"/>
        <end position="1593"/>
    </location>
</feature>
<dbReference type="SUPFAM" id="SSF103473">
    <property type="entry name" value="MFS general substrate transporter"/>
    <property type="match status" value="1"/>
</dbReference>
<sequence>MAPPPPLTSVRTQHPPPQPVTAPSRIPLKQDKPGGPLHIGSITQGTPVNPPPIVSVPISQSGRFDMMPKMGKEGGSITQGTPIHHDPKRSSATNNPYKDVVFEPRPGSGVEIIPRPAIPTQYDRDHIYRGPRPPSSTAPPTTTYAYPTYPYATRPPFTDTQFNSRQIIANDYVTSQQMPGRRVTEKDPRVSPRGRDPSPQQDPRDHRSLPGSTTVNRIMDPRGGLDPRTIDIRSVDPRNMDPRSHDHRNLDHRMELRTLDPRIVEHRSDHHNIYFTSGAPHGSYQPPSQPSSTPVYLPQDRISRPPPSPASARDATPTPPTSEPGQSPHEFRSPGVSTPTPPPRVGVIQRRPPSKPPPHIPPKSASPRTDPGCYSPMHGPAPTATAAGSENLKALVDTAVAHRSSGGGGSVPYPPAVDARRDGRHHDAPQPEGFEKQLTDSMKSSRALNPNKHDVRPPPHDARIPQSLPPQGEDRRFHGDRTAGGYDRQRVIPKSVEPKPDLESDAAKDLASCFKREEAPKAPPPKPGGRPQNETREGEGGLQVVELDKRVRSPAGLPLPPPKEKEVVTVEDGPDPRPTNPLNHKDGLNASMHAPPHHSGPKSFQAHMDQIIHREFASNDGRKMSASHLPYSRPPFEILRTDGRPIVTSGGPPAVTVSQLSLDQWKMRSGMDKEGKERLESRSPHRPPPTSAPSSTHHLSVQHLAPDERQIIRIAQSVSPRPDHKLRTPPAAPAGSFPVEPISPPTSAAPPTSDPNHSELNTHWNFQKRPGGSKEMFEYVRCKIAEVMRTPDSQDGEKLGHEDRHPRSGTPATQPSVPQTNAHSDVDDQARKRPRPDVTEQRPPSRPRSTGGDSAKERREEPPPPLRDDVADADSPQSGEMVIDESPRDHPPTSKAGDAGGPGKVGPKPGEAGERYSSGSGGPGSQYPPYSYSGFRGHGGQGGVPPGVPPSTTTATTTSSSTVVTQLPFHCCTAGQRSSGSGCVSDLAVPIQTLPMNKAVLPGHGQHPPAAIFRQVHSKAPLACMGWICLASEMKVDTKLLPIKAHYFCFLGCMSPIFPFLMVVALQLGIHVSTMGTLMAVSMLSVLMMKPIIAAIADIFPSYRRSIFIMTLVLMVVSFSSINFVSPMQGIPRVQGQLGILRGTADPPATPSVSMVVEKQEDKGHDVAGLMLAARDNGDECYVAVAWDCVVRCGESWSCFNASSASISSSSSSSLSVTVTLVSQHPGLQFSREWKEASLHSNLSLPDGKPELPSRVYRLEGMGVSEDMFPGNLSLECGSGRWKGARCPGVWEHWQFWMFTLLLFVGMIAFSTGVSITDAVIVDTIGKNGDYGIQRAWGTVGWGLMGPVSGLLVDWQSGSNVTKNYMPAFLICLVLGSCDILISSTTIKVPKITTEHNVLKKIWPILRHPRFFVFCIFVIFNGFFDGVVASYLFMMQENMAMGTSAMNHMKFLQGMTIFVQCGIEAPFMFINSWFMRTLGAHYVTSLVFFLYIFRLLGLAVVGAYGPVWATLLVEILNGPCYGLGYTAIVIFSSKLSPPGTSTTVQSIVNICYEILGYASASYFGGHLFASIGGPGLYLVAGITSLIIFFLHLLSLKLLPPPEEHTEEEKSLEKQQSGEEEKLSPDPETKELDEGSTLTVRVEEEQEASQVN</sequence>
<evidence type="ECO:0000259" key="8">
    <source>
        <dbReference type="Pfam" id="PF12832"/>
    </source>
</evidence>
<comment type="similarity">
    <text evidence="2">Belongs to the major facilitator superfamily. MFSD6 family.</text>
</comment>
<feature type="transmembrane region" description="Helical" evidence="7">
    <location>
        <begin position="1078"/>
        <end position="1100"/>
    </location>
</feature>
<dbReference type="Gene3D" id="1.20.1250.20">
    <property type="entry name" value="MFS general substrate transporter like domains"/>
    <property type="match status" value="3"/>
</dbReference>
<evidence type="ECO:0000313" key="10">
    <source>
        <dbReference type="Proteomes" id="UP001487740"/>
    </source>
</evidence>
<accession>A0AAW0V4T2</accession>
<dbReference type="Proteomes" id="UP001487740">
    <property type="component" value="Unassembled WGS sequence"/>
</dbReference>
<feature type="compositionally biased region" description="Basic and acidic residues" evidence="6">
    <location>
        <begin position="219"/>
        <end position="253"/>
    </location>
</feature>
<comment type="caution">
    <text evidence="9">The sequence shown here is derived from an EMBL/GenBank/DDBJ whole genome shotgun (WGS) entry which is preliminary data.</text>
</comment>
<evidence type="ECO:0000256" key="7">
    <source>
        <dbReference type="SAM" id="Phobius"/>
    </source>
</evidence>
<protein>
    <recommendedName>
        <fullName evidence="8">Major facilitator superfamily associated domain-containing protein</fullName>
    </recommendedName>
</protein>
<feature type="region of interest" description="Disordered" evidence="6">
    <location>
        <begin position="171"/>
        <end position="253"/>
    </location>
</feature>
<evidence type="ECO:0000256" key="5">
    <source>
        <dbReference type="ARBA" id="ARBA00023136"/>
    </source>
</evidence>
<evidence type="ECO:0000313" key="9">
    <source>
        <dbReference type="EMBL" id="KAK8406970.1"/>
    </source>
</evidence>
<feature type="compositionally biased region" description="Basic and acidic residues" evidence="6">
    <location>
        <begin position="496"/>
        <end position="520"/>
    </location>
</feature>
<feature type="compositionally biased region" description="Low complexity" evidence="6">
    <location>
        <begin position="283"/>
        <end position="294"/>
    </location>
</feature>
<evidence type="ECO:0000256" key="2">
    <source>
        <dbReference type="ARBA" id="ARBA00005241"/>
    </source>
</evidence>
<feature type="compositionally biased region" description="Basic and acidic residues" evidence="6">
    <location>
        <begin position="824"/>
        <end position="840"/>
    </location>
</feature>
<dbReference type="InterPro" id="IPR024989">
    <property type="entry name" value="MFS_assoc_dom"/>
</dbReference>
<feature type="transmembrane region" description="Helical" evidence="7">
    <location>
        <begin position="1365"/>
        <end position="1390"/>
    </location>
</feature>
<evidence type="ECO:0000256" key="6">
    <source>
        <dbReference type="SAM" id="MobiDB-lite"/>
    </source>
</evidence>
<proteinExistence type="inferred from homology"/>
<feature type="transmembrane region" description="Helical" evidence="7">
    <location>
        <begin position="1486"/>
        <end position="1509"/>
    </location>
</feature>
<feature type="compositionally biased region" description="Basic and acidic residues" evidence="6">
    <location>
        <begin position="1603"/>
        <end position="1632"/>
    </location>
</feature>
<feature type="compositionally biased region" description="Low complexity" evidence="6">
    <location>
        <begin position="950"/>
        <end position="959"/>
    </location>
</feature>
<dbReference type="Pfam" id="PF12832">
    <property type="entry name" value="MFS_1_like"/>
    <property type="match status" value="1"/>
</dbReference>
<feature type="transmembrane region" description="Helical" evidence="7">
    <location>
        <begin position="1515"/>
        <end position="1535"/>
    </location>
</feature>
<feature type="compositionally biased region" description="Gly residues" evidence="6">
    <location>
        <begin position="936"/>
        <end position="945"/>
    </location>
</feature>
<feature type="region of interest" description="Disordered" evidence="6">
    <location>
        <begin position="1"/>
        <end position="152"/>
    </location>
</feature>
<evidence type="ECO:0000256" key="4">
    <source>
        <dbReference type="ARBA" id="ARBA00022989"/>
    </source>
</evidence>
<feature type="region of interest" description="Disordered" evidence="6">
    <location>
        <begin position="1603"/>
        <end position="1651"/>
    </location>
</feature>
<keyword evidence="5 7" id="KW-0472">Membrane</keyword>
<feature type="compositionally biased region" description="Polar residues" evidence="6">
    <location>
        <begin position="810"/>
        <end position="823"/>
    </location>
</feature>
<evidence type="ECO:0000256" key="1">
    <source>
        <dbReference type="ARBA" id="ARBA00004141"/>
    </source>
</evidence>
<feature type="transmembrane region" description="Helical" evidence="7">
    <location>
        <begin position="1454"/>
        <end position="1474"/>
    </location>
</feature>
<keyword evidence="3 7" id="KW-0812">Transmembrane</keyword>
<organism evidence="9 10">
    <name type="scientific">Scylla paramamosain</name>
    <name type="common">Mud crab</name>
    <dbReference type="NCBI Taxonomy" id="85552"/>
    <lineage>
        <taxon>Eukaryota</taxon>
        <taxon>Metazoa</taxon>
        <taxon>Ecdysozoa</taxon>
        <taxon>Arthropoda</taxon>
        <taxon>Crustacea</taxon>
        <taxon>Multicrustacea</taxon>
        <taxon>Malacostraca</taxon>
        <taxon>Eumalacostraca</taxon>
        <taxon>Eucarida</taxon>
        <taxon>Decapoda</taxon>
        <taxon>Pleocyemata</taxon>
        <taxon>Brachyura</taxon>
        <taxon>Eubrachyura</taxon>
        <taxon>Portunoidea</taxon>
        <taxon>Portunidae</taxon>
        <taxon>Portuninae</taxon>
        <taxon>Scylla</taxon>
    </lineage>
</organism>
<feature type="domain" description="Major facilitator superfamily associated" evidence="8">
    <location>
        <begin position="1042"/>
        <end position="1570"/>
    </location>
</feature>
<dbReference type="GO" id="GO:0016020">
    <property type="term" value="C:membrane"/>
    <property type="evidence" value="ECO:0007669"/>
    <property type="project" value="UniProtKB-SubCell"/>
</dbReference>
<feature type="compositionally biased region" description="Basic and acidic residues" evidence="6">
    <location>
        <begin position="795"/>
        <end position="806"/>
    </location>
</feature>
<feature type="transmembrane region" description="Helical" evidence="7">
    <location>
        <begin position="1296"/>
        <end position="1316"/>
    </location>
</feature>
<feature type="transmembrane region" description="Helical" evidence="7">
    <location>
        <begin position="1411"/>
        <end position="1434"/>
    </location>
</feature>
<feature type="compositionally biased region" description="Basic and acidic residues" evidence="6">
    <location>
        <begin position="182"/>
        <end position="208"/>
    </location>
</feature>
<feature type="region of interest" description="Disordered" evidence="6">
    <location>
        <begin position="788"/>
        <end position="959"/>
    </location>
</feature>
<keyword evidence="4 7" id="KW-1133">Transmembrane helix</keyword>
<feature type="region of interest" description="Disordered" evidence="6">
    <location>
        <begin position="273"/>
        <end position="603"/>
    </location>
</feature>
<feature type="region of interest" description="Disordered" evidence="6">
    <location>
        <begin position="642"/>
        <end position="773"/>
    </location>
</feature>
<dbReference type="PANTHER" id="PTHR16172">
    <property type="entry name" value="MAJOR FACILITATOR SUPERFAMILY DOMAIN-CONTAINING PROTEIN 6-LIKE"/>
    <property type="match status" value="1"/>
</dbReference>
<gene>
    <name evidence="9" type="ORF">O3P69_007489</name>
</gene>
<keyword evidence="10" id="KW-1185">Reference proteome</keyword>
<feature type="compositionally biased region" description="Low complexity" evidence="6">
    <location>
        <begin position="138"/>
        <end position="152"/>
    </location>
</feature>
<name>A0AAW0V4T2_SCYPA</name>
<feature type="transmembrane region" description="Helical" evidence="7">
    <location>
        <begin position="1045"/>
        <end position="1066"/>
    </location>
</feature>
<feature type="compositionally biased region" description="Basic and acidic residues" evidence="6">
    <location>
        <begin position="665"/>
        <end position="683"/>
    </location>
</feature>
<feature type="transmembrane region" description="Helical" evidence="7">
    <location>
        <begin position="1106"/>
        <end position="1125"/>
    </location>
</feature>
<feature type="compositionally biased region" description="Basic and acidic residues" evidence="6">
    <location>
        <begin position="451"/>
        <end position="463"/>
    </location>
</feature>
<comment type="subcellular location">
    <subcellularLocation>
        <location evidence="1">Membrane</location>
        <topology evidence="1">Multi-pass membrane protein</topology>
    </subcellularLocation>
</comment>
<dbReference type="EMBL" id="JARAKH010000002">
    <property type="protein sequence ID" value="KAK8406970.1"/>
    <property type="molecule type" value="Genomic_DNA"/>
</dbReference>
<feature type="compositionally biased region" description="Polar residues" evidence="6">
    <location>
        <begin position="439"/>
        <end position="448"/>
    </location>
</feature>
<dbReference type="PANTHER" id="PTHR16172:SF37">
    <property type="entry name" value="RE36877P"/>
    <property type="match status" value="1"/>
</dbReference>
<feature type="compositionally biased region" description="Low complexity" evidence="6">
    <location>
        <begin position="925"/>
        <end position="934"/>
    </location>
</feature>